<accession>A0ABW4WZ81</accession>
<dbReference type="GO" id="GO:0008972">
    <property type="term" value="F:phosphomethylpyrimidine kinase activity"/>
    <property type="evidence" value="ECO:0007669"/>
    <property type="project" value="UniProtKB-EC"/>
</dbReference>
<dbReference type="InterPro" id="IPR029056">
    <property type="entry name" value="Ribokinase-like"/>
</dbReference>
<dbReference type="EMBL" id="JBHUHV010000039">
    <property type="protein sequence ID" value="MFD2067897.1"/>
    <property type="molecule type" value="Genomic_DNA"/>
</dbReference>
<dbReference type="GO" id="GO:0008902">
    <property type="term" value="F:hydroxymethylpyrimidine kinase activity"/>
    <property type="evidence" value="ECO:0007669"/>
    <property type="project" value="UniProtKB-EC"/>
</dbReference>
<dbReference type="PANTHER" id="PTHR20858:SF17">
    <property type="entry name" value="HYDROXYMETHYLPYRIMIDINE_PHOSPHOMETHYLPYRIMIDINE KINASE THI20-RELATED"/>
    <property type="match status" value="1"/>
</dbReference>
<evidence type="ECO:0000313" key="5">
    <source>
        <dbReference type="Proteomes" id="UP001597369"/>
    </source>
</evidence>
<evidence type="ECO:0000313" key="4">
    <source>
        <dbReference type="EMBL" id="MFD2067897.1"/>
    </source>
</evidence>
<dbReference type="InterPro" id="IPR013749">
    <property type="entry name" value="PM/HMP-P_kinase-1"/>
</dbReference>
<dbReference type="PANTHER" id="PTHR20858">
    <property type="entry name" value="PHOSPHOMETHYLPYRIMIDINE KINASE"/>
    <property type="match status" value="1"/>
</dbReference>
<dbReference type="Pfam" id="PF08543">
    <property type="entry name" value="Phos_pyr_kin"/>
    <property type="match status" value="1"/>
</dbReference>
<dbReference type="SUPFAM" id="SSF53613">
    <property type="entry name" value="Ribokinase-like"/>
    <property type="match status" value="1"/>
</dbReference>
<dbReference type="NCBIfam" id="TIGR00097">
    <property type="entry name" value="HMP-P_kinase"/>
    <property type="match status" value="1"/>
</dbReference>
<name>A0ABW4WZ81_9BACT</name>
<keyword evidence="4" id="KW-0808">Transferase</keyword>
<proteinExistence type="predicted"/>
<evidence type="ECO:0000259" key="3">
    <source>
        <dbReference type="Pfam" id="PF08543"/>
    </source>
</evidence>
<dbReference type="EC" id="2.7.1.49" evidence="2"/>
<keyword evidence="5" id="KW-1185">Reference proteome</keyword>
<comment type="pathway">
    <text evidence="1">Cofactor biosynthesis; thiamine diphosphate biosynthesis.</text>
</comment>
<dbReference type="RefSeq" id="WP_229958543.1">
    <property type="nucleotide sequence ID" value="NZ_JAJJWI010000003.1"/>
</dbReference>
<feature type="domain" description="Pyridoxamine kinase/Phosphomethylpyrimidine kinase" evidence="3">
    <location>
        <begin position="16"/>
        <end position="263"/>
    </location>
</feature>
<dbReference type="Gene3D" id="3.40.1190.20">
    <property type="match status" value="1"/>
</dbReference>
<protein>
    <recommendedName>
        <fullName evidence="2">hydroxymethylpyrimidine kinase</fullName>
        <ecNumber evidence="2">2.7.1.49</ecNumber>
    </recommendedName>
</protein>
<keyword evidence="4" id="KW-0418">Kinase</keyword>
<dbReference type="InterPro" id="IPR004399">
    <property type="entry name" value="HMP/HMP-P_kinase_dom"/>
</dbReference>
<organism evidence="4 5">
    <name type="scientific">Pontibacter silvestris</name>
    <dbReference type="NCBI Taxonomy" id="2305183"/>
    <lineage>
        <taxon>Bacteria</taxon>
        <taxon>Pseudomonadati</taxon>
        <taxon>Bacteroidota</taxon>
        <taxon>Cytophagia</taxon>
        <taxon>Cytophagales</taxon>
        <taxon>Hymenobacteraceae</taxon>
        <taxon>Pontibacter</taxon>
    </lineage>
</organism>
<dbReference type="Proteomes" id="UP001597369">
    <property type="component" value="Unassembled WGS sequence"/>
</dbReference>
<gene>
    <name evidence="4" type="primary">thiD</name>
    <name evidence="4" type="ORF">ACFSKU_13465</name>
</gene>
<dbReference type="CDD" id="cd01169">
    <property type="entry name" value="HMPP_kinase"/>
    <property type="match status" value="1"/>
</dbReference>
<evidence type="ECO:0000256" key="1">
    <source>
        <dbReference type="ARBA" id="ARBA00004948"/>
    </source>
</evidence>
<reference evidence="5" key="1">
    <citation type="journal article" date="2019" name="Int. J. Syst. Evol. Microbiol.">
        <title>The Global Catalogue of Microorganisms (GCM) 10K type strain sequencing project: providing services to taxonomists for standard genome sequencing and annotation.</title>
        <authorList>
            <consortium name="The Broad Institute Genomics Platform"/>
            <consortium name="The Broad Institute Genome Sequencing Center for Infectious Disease"/>
            <person name="Wu L."/>
            <person name="Ma J."/>
        </authorList>
    </citation>
    <scope>NUCLEOTIDE SEQUENCE [LARGE SCALE GENOMIC DNA]</scope>
    <source>
        <strain evidence="5">JCM 16545</strain>
    </source>
</reference>
<evidence type="ECO:0000256" key="2">
    <source>
        <dbReference type="ARBA" id="ARBA00012135"/>
    </source>
</evidence>
<sequence length="277" mass="29291">MKTYKYPAVLTIAGSDSGGGAGIQADLKTFSALGCFGTSAITAITVQNTLGVTGIHSIPPAIVQGQIKAVMDDIKPAAIKIGMVHSVELVQAIAETLQQYAYLPVVVDPVMVATSGDKLIEDSTISVLKQQLLPLAEVVTPNLDEAQILAGIPIHNLEDMKKAARLILDTGCKAVLVKGGHLQGPRLYDVYLHQNGSEQVFESEAIASNNTHGTGCTLSSAIAALLAKGADMVTAIIQAKQYVHQAIDKGKDVKTGEGHGPLNHFFQPQKLEKYELD</sequence>
<comment type="caution">
    <text evidence="4">The sequence shown here is derived from an EMBL/GenBank/DDBJ whole genome shotgun (WGS) entry which is preliminary data.</text>
</comment>